<evidence type="ECO:0000313" key="5">
    <source>
        <dbReference type="Proteomes" id="UP000092932"/>
    </source>
</evidence>
<dbReference type="GO" id="GO:0016747">
    <property type="term" value="F:acyltransferase activity, transferring groups other than amino-acyl groups"/>
    <property type="evidence" value="ECO:0007669"/>
    <property type="project" value="InterPro"/>
</dbReference>
<dbReference type="KEGG" id="ado:A6F68_01175"/>
<reference evidence="4 5" key="1">
    <citation type="submission" date="2016-07" db="EMBL/GenBank/DDBJ databases">
        <title>Complete genome sequence of Altererythrobacter dongtanensis KCTC 22672, a type strain with esterase isolated from tidal flat.</title>
        <authorList>
            <person name="Cheng H."/>
            <person name="Wu Y.-H."/>
            <person name="Zhou P."/>
            <person name="Huo Y.-Y."/>
            <person name="Wang C.-S."/>
            <person name="Xu X.-W."/>
        </authorList>
    </citation>
    <scope>NUCLEOTIDE SEQUENCE [LARGE SCALE GENOMIC DNA]</scope>
    <source>
        <strain evidence="4 5">KCTC 22672</strain>
    </source>
</reference>
<dbReference type="PROSITE" id="PS51186">
    <property type="entry name" value="GNAT"/>
    <property type="match status" value="1"/>
</dbReference>
<evidence type="ECO:0000256" key="1">
    <source>
        <dbReference type="ARBA" id="ARBA00022679"/>
    </source>
</evidence>
<keyword evidence="4" id="KW-0378">Hydrolase</keyword>
<name>A0A1B2AC09_9SPHN</name>
<evidence type="ECO:0000313" key="4">
    <source>
        <dbReference type="EMBL" id="ANY19693.1"/>
    </source>
</evidence>
<dbReference type="OrthoDB" id="143110at2"/>
<gene>
    <name evidence="4" type="primary">paiA</name>
    <name evidence="4" type="ORF">A6F68_01175</name>
</gene>
<keyword evidence="5" id="KW-1185">Reference proteome</keyword>
<evidence type="ECO:0000259" key="3">
    <source>
        <dbReference type="PROSITE" id="PS51186"/>
    </source>
</evidence>
<proteinExistence type="predicted"/>
<organism evidence="4 5">
    <name type="scientific">Tsuneonella dongtanensis</name>
    <dbReference type="NCBI Taxonomy" id="692370"/>
    <lineage>
        <taxon>Bacteria</taxon>
        <taxon>Pseudomonadati</taxon>
        <taxon>Pseudomonadota</taxon>
        <taxon>Alphaproteobacteria</taxon>
        <taxon>Sphingomonadales</taxon>
        <taxon>Erythrobacteraceae</taxon>
        <taxon>Tsuneonella</taxon>
    </lineage>
</organism>
<dbReference type="EMBL" id="CP016591">
    <property type="protein sequence ID" value="ANY19693.1"/>
    <property type="molecule type" value="Genomic_DNA"/>
</dbReference>
<dbReference type="InterPro" id="IPR000182">
    <property type="entry name" value="GNAT_dom"/>
</dbReference>
<keyword evidence="2 4" id="KW-0012">Acyltransferase</keyword>
<feature type="domain" description="N-acetyltransferase" evidence="3">
    <location>
        <begin position="1"/>
        <end position="172"/>
    </location>
</feature>
<protein>
    <submittedName>
        <fullName evidence="4">Protease synthase and sporulation negative regulatory protein PAI 1</fullName>
        <ecNumber evidence="4">2.3.1.-</ecNumber>
    </submittedName>
</protein>
<keyword evidence="4" id="KW-0645">Protease</keyword>
<keyword evidence="1 4" id="KW-0808">Transferase</keyword>
<dbReference type="GO" id="GO:0006508">
    <property type="term" value="P:proteolysis"/>
    <property type="evidence" value="ECO:0007669"/>
    <property type="project" value="UniProtKB-KW"/>
</dbReference>
<sequence length="172" mass="19304">MILRPASLNDVEELVSVGRRSFADAFGHLYAPEDLEKFFTEWRTQERFAAAVEDADTSLTVCEIGGAIVGYSLTVVGKGMEERPEPKPASPAFLNQLYCLQSATGQGIGAALMDEVISEARRRSCDAIQLSVYSENFGAQRFYQRYGFVKVADIDFWVGNHRDDEFLYELRL</sequence>
<dbReference type="InterPro" id="IPR016181">
    <property type="entry name" value="Acyl_CoA_acyltransferase"/>
</dbReference>
<dbReference type="AlphaFoldDB" id="A0A1B2AC09"/>
<dbReference type="SUPFAM" id="SSF55729">
    <property type="entry name" value="Acyl-CoA N-acyltransferases (Nat)"/>
    <property type="match status" value="1"/>
</dbReference>
<evidence type="ECO:0000256" key="2">
    <source>
        <dbReference type="ARBA" id="ARBA00023315"/>
    </source>
</evidence>
<dbReference type="STRING" id="692370.A6F68_01175"/>
<dbReference type="PATRIC" id="fig|692370.5.peg.1193"/>
<dbReference type="EC" id="2.3.1.-" evidence="4"/>
<dbReference type="CDD" id="cd04301">
    <property type="entry name" value="NAT_SF"/>
    <property type="match status" value="1"/>
</dbReference>
<dbReference type="Gene3D" id="3.40.630.30">
    <property type="match status" value="1"/>
</dbReference>
<dbReference type="Proteomes" id="UP000092932">
    <property type="component" value="Chromosome"/>
</dbReference>
<dbReference type="InterPro" id="IPR050832">
    <property type="entry name" value="Bact_Acetyltransf"/>
</dbReference>
<dbReference type="Pfam" id="PF00583">
    <property type="entry name" value="Acetyltransf_1"/>
    <property type="match status" value="1"/>
</dbReference>
<dbReference type="GO" id="GO:0008233">
    <property type="term" value="F:peptidase activity"/>
    <property type="evidence" value="ECO:0007669"/>
    <property type="project" value="UniProtKB-KW"/>
</dbReference>
<dbReference type="RefSeq" id="WP_067677301.1">
    <property type="nucleotide sequence ID" value="NZ_CP016591.1"/>
</dbReference>
<accession>A0A1B2AC09</accession>
<dbReference type="PANTHER" id="PTHR43877">
    <property type="entry name" value="AMINOALKYLPHOSPHONATE N-ACETYLTRANSFERASE-RELATED-RELATED"/>
    <property type="match status" value="1"/>
</dbReference>